<dbReference type="SUPFAM" id="SSF56349">
    <property type="entry name" value="DNA breaking-rejoining enzymes"/>
    <property type="match status" value="1"/>
</dbReference>
<accession>A0A2R5FWG7</accession>
<evidence type="ECO:0000313" key="4">
    <source>
        <dbReference type="Proteomes" id="UP000245124"/>
    </source>
</evidence>
<evidence type="ECO:0000256" key="1">
    <source>
        <dbReference type="ARBA" id="ARBA00023172"/>
    </source>
</evidence>
<dbReference type="EMBL" id="BDUD01000002">
    <property type="protein sequence ID" value="GBG23106.1"/>
    <property type="molecule type" value="Genomic_DNA"/>
</dbReference>
<feature type="domain" description="Tyr recombinase" evidence="2">
    <location>
        <begin position="1"/>
        <end position="90"/>
    </location>
</feature>
<dbReference type="CDD" id="cd00397">
    <property type="entry name" value="DNA_BRE_C"/>
    <property type="match status" value="1"/>
</dbReference>
<dbReference type="Proteomes" id="UP000245124">
    <property type="component" value="Unassembled WGS sequence"/>
</dbReference>
<evidence type="ECO:0000313" key="3">
    <source>
        <dbReference type="EMBL" id="GBG23106.1"/>
    </source>
</evidence>
<keyword evidence="1" id="KW-0233">DNA recombination</keyword>
<comment type="caution">
    <text evidence="3">The sequence shown here is derived from an EMBL/GenBank/DDBJ whole genome shotgun (WGS) entry which is preliminary data.</text>
</comment>
<dbReference type="PROSITE" id="PS51898">
    <property type="entry name" value="TYR_RECOMBINASE"/>
    <property type="match status" value="1"/>
</dbReference>
<dbReference type="InterPro" id="IPR011010">
    <property type="entry name" value="DNA_brk_join_enz"/>
</dbReference>
<dbReference type="GO" id="GO:0015074">
    <property type="term" value="P:DNA integration"/>
    <property type="evidence" value="ECO:0007669"/>
    <property type="project" value="InterPro"/>
</dbReference>
<dbReference type="Pfam" id="PF00589">
    <property type="entry name" value="Phage_integrase"/>
    <property type="match status" value="1"/>
</dbReference>
<dbReference type="InterPro" id="IPR002104">
    <property type="entry name" value="Integrase_catalytic"/>
</dbReference>
<gene>
    <name evidence="3" type="ORF">NIES4072_68180</name>
</gene>
<name>A0A2R5FWG7_NOSCO</name>
<sequence length="100" mass="11407">MSALFTAQQPFSLKVSRLSYATAYKSLLEVIKGVNELEGIRFHDLRHTFGTERVGLMGIDELRALMGHETIQMTLRYSKVTSRRAEEVAQRAFEKIPNYG</sequence>
<organism evidence="3 4">
    <name type="scientific">Nostoc commune NIES-4072</name>
    <dbReference type="NCBI Taxonomy" id="2005467"/>
    <lineage>
        <taxon>Bacteria</taxon>
        <taxon>Bacillati</taxon>
        <taxon>Cyanobacteriota</taxon>
        <taxon>Cyanophyceae</taxon>
        <taxon>Nostocales</taxon>
        <taxon>Nostocaceae</taxon>
        <taxon>Nostoc</taxon>
    </lineage>
</organism>
<dbReference type="Gene3D" id="1.10.443.10">
    <property type="entry name" value="Intergrase catalytic core"/>
    <property type="match status" value="1"/>
</dbReference>
<dbReference type="AlphaFoldDB" id="A0A2R5FWG7"/>
<protein>
    <submittedName>
        <fullName evidence="3">Phage integrase family protein</fullName>
    </submittedName>
</protein>
<evidence type="ECO:0000259" key="2">
    <source>
        <dbReference type="PROSITE" id="PS51898"/>
    </source>
</evidence>
<proteinExistence type="predicted"/>
<dbReference type="GO" id="GO:0006310">
    <property type="term" value="P:DNA recombination"/>
    <property type="evidence" value="ECO:0007669"/>
    <property type="project" value="UniProtKB-KW"/>
</dbReference>
<reference evidence="3 4" key="1">
    <citation type="submission" date="2017-06" db="EMBL/GenBank/DDBJ databases">
        <title>Genome sequencing of cyanobaciteial culture collection at National Institute for Environmental Studies (NIES).</title>
        <authorList>
            <person name="Hirose Y."/>
            <person name="Shimura Y."/>
            <person name="Fujisawa T."/>
            <person name="Nakamura Y."/>
            <person name="Kawachi M."/>
        </authorList>
    </citation>
    <scope>NUCLEOTIDE SEQUENCE [LARGE SCALE GENOMIC DNA]</scope>
    <source>
        <strain evidence="3 4">NIES-4072</strain>
    </source>
</reference>
<dbReference type="InterPro" id="IPR013762">
    <property type="entry name" value="Integrase-like_cat_sf"/>
</dbReference>
<dbReference type="GO" id="GO:0003677">
    <property type="term" value="F:DNA binding"/>
    <property type="evidence" value="ECO:0007669"/>
    <property type="project" value="InterPro"/>
</dbReference>
<keyword evidence="4" id="KW-1185">Reference proteome</keyword>